<protein>
    <submittedName>
        <fullName evidence="1">Uncharacterized protein</fullName>
    </submittedName>
</protein>
<sequence length="371" mass="41893">MKALISNHIKNIGGWTSSRKILVFAVDDYGNVRLNSKADRDALLADGMQTKSRFDLYDSLESKQDLEALYEVLNSVKDKHGKAAVFTPFAVCANMNFERLIESNFEELEIEDLPTTYSKLANLMPTSYDGAWDSWKQGIAEGFLQPQYHGREHFNQFFLKSELAKANPAVHKVIARRSYSFQNDKEYPSISYTATFDFSDKDQLPKLKEIAVDGVNRFEAVYGYRPIHFMAPTSKAHPMVLEALKKEGIEFVDQGRVHVQHQGDGVYSKDRNVIGKKNPQGQTVLVRNVVFEPNANSKAVAIALKQVEAAFRMRKPAIISSHRVNFCGHIEESNRSQSLADLNSLLKLVVQKYPEVEFMGTGDLCRIMANS</sequence>
<dbReference type="KEGG" id="chyd:H4K34_02580"/>
<dbReference type="AlphaFoldDB" id="A0A7H0VGA0"/>
<evidence type="ECO:0000313" key="1">
    <source>
        <dbReference type="EMBL" id="QNR24748.1"/>
    </source>
</evidence>
<accession>A0A7H0VGA0</accession>
<proteinExistence type="predicted"/>
<keyword evidence="2" id="KW-1185">Reference proteome</keyword>
<organism evidence="1 2">
    <name type="scientific">Croceimicrobium hydrocarbonivorans</name>
    <dbReference type="NCBI Taxonomy" id="2761580"/>
    <lineage>
        <taxon>Bacteria</taxon>
        <taxon>Pseudomonadati</taxon>
        <taxon>Bacteroidota</taxon>
        <taxon>Flavobacteriia</taxon>
        <taxon>Flavobacteriales</taxon>
        <taxon>Owenweeksiaceae</taxon>
        <taxon>Croceimicrobium</taxon>
    </lineage>
</organism>
<gene>
    <name evidence="1" type="ORF">H4K34_02580</name>
</gene>
<dbReference type="RefSeq" id="WP_210759274.1">
    <property type="nucleotide sequence ID" value="NZ_CP060139.1"/>
</dbReference>
<reference evidence="1 2" key="1">
    <citation type="submission" date="2020-08" db="EMBL/GenBank/DDBJ databases">
        <title>Croceimicrobium hydrocarbonivorans gen. nov., sp. nov., a novel marine bacterium isolated from a bacterial consortium that degrades polyethylene terephthalate.</title>
        <authorList>
            <person name="Liu R."/>
        </authorList>
    </citation>
    <scope>NUCLEOTIDE SEQUENCE [LARGE SCALE GENOMIC DNA]</scope>
    <source>
        <strain evidence="1 2">A20-9</strain>
    </source>
</reference>
<evidence type="ECO:0000313" key="2">
    <source>
        <dbReference type="Proteomes" id="UP000516305"/>
    </source>
</evidence>
<dbReference type="Proteomes" id="UP000516305">
    <property type="component" value="Chromosome"/>
</dbReference>
<dbReference type="EMBL" id="CP060139">
    <property type="protein sequence ID" value="QNR24748.1"/>
    <property type="molecule type" value="Genomic_DNA"/>
</dbReference>
<name>A0A7H0VGA0_9FLAO</name>